<comment type="caution">
    <text evidence="2">The sequence shown here is derived from an EMBL/GenBank/DDBJ whole genome shotgun (WGS) entry which is preliminary data.</text>
</comment>
<accession>A0A7Y9J8L7</accession>
<dbReference type="AlphaFoldDB" id="A0A7Y9J8L7"/>
<sequence>MFTTNTVLGLAIGIALGFAGAFGGFGAFLLVLVLGAVGLAVGRWLDGQLDLAEISDQLRGADRGRNRL</sequence>
<evidence type="ECO:0000313" key="2">
    <source>
        <dbReference type="EMBL" id="NYD39697.1"/>
    </source>
</evidence>
<name>A0A7Y9J8L7_9PSEU</name>
<keyword evidence="3" id="KW-1185">Reference proteome</keyword>
<proteinExistence type="predicted"/>
<evidence type="ECO:0000256" key="1">
    <source>
        <dbReference type="SAM" id="Phobius"/>
    </source>
</evidence>
<keyword evidence="1" id="KW-1133">Transmembrane helix</keyword>
<dbReference type="RefSeq" id="WP_179796981.1">
    <property type="nucleotide sequence ID" value="NZ_BAABHP010000032.1"/>
</dbReference>
<dbReference type="EMBL" id="JACCBN010000001">
    <property type="protein sequence ID" value="NYD39697.1"/>
    <property type="molecule type" value="Genomic_DNA"/>
</dbReference>
<gene>
    <name evidence="2" type="ORF">BJ983_005799</name>
</gene>
<reference evidence="2 3" key="1">
    <citation type="submission" date="2020-07" db="EMBL/GenBank/DDBJ databases">
        <title>Sequencing the genomes of 1000 actinobacteria strains.</title>
        <authorList>
            <person name="Klenk H.-P."/>
        </authorList>
    </citation>
    <scope>NUCLEOTIDE SEQUENCE [LARGE SCALE GENOMIC DNA]</scope>
    <source>
        <strain evidence="2 3">DSM 45772</strain>
    </source>
</reference>
<protein>
    <submittedName>
        <fullName evidence="2">Nitrate/nitrite transporter NarK</fullName>
    </submittedName>
</protein>
<keyword evidence="1" id="KW-0472">Membrane</keyword>
<keyword evidence="1" id="KW-0812">Transmembrane</keyword>
<evidence type="ECO:0000313" key="3">
    <source>
        <dbReference type="Proteomes" id="UP000535890"/>
    </source>
</evidence>
<feature type="transmembrane region" description="Helical" evidence="1">
    <location>
        <begin position="12"/>
        <end position="41"/>
    </location>
</feature>
<organism evidence="2 3">
    <name type="scientific">Actinomycetospora corticicola</name>
    <dbReference type="NCBI Taxonomy" id="663602"/>
    <lineage>
        <taxon>Bacteria</taxon>
        <taxon>Bacillati</taxon>
        <taxon>Actinomycetota</taxon>
        <taxon>Actinomycetes</taxon>
        <taxon>Pseudonocardiales</taxon>
        <taxon>Pseudonocardiaceae</taxon>
        <taxon>Actinomycetospora</taxon>
    </lineage>
</organism>
<dbReference type="Proteomes" id="UP000535890">
    <property type="component" value="Unassembled WGS sequence"/>
</dbReference>